<name>A0A558DFM1_9GAMM</name>
<organism evidence="1 2">
    <name type="scientific">Sedimenticola thiotaurini</name>
    <dbReference type="NCBI Taxonomy" id="1543721"/>
    <lineage>
        <taxon>Bacteria</taxon>
        <taxon>Pseudomonadati</taxon>
        <taxon>Pseudomonadota</taxon>
        <taxon>Gammaproteobacteria</taxon>
        <taxon>Chromatiales</taxon>
        <taxon>Sedimenticolaceae</taxon>
        <taxon>Sedimenticola</taxon>
    </lineage>
</organism>
<dbReference type="EMBL" id="VMRY01000003">
    <property type="protein sequence ID" value="TVT59821.1"/>
    <property type="molecule type" value="Genomic_DNA"/>
</dbReference>
<sequence length="179" mass="19179">MSNIRSFDGMTPKLGESVWVDPTAVVIGDVEIGDYSSIWPLTAIRGDVNRIRIGSRTNIQDGSVLHVTHANPASPNGHPLIIGSDVTAGHKVLLHGCTIGDRCLIGMGSIVMDGAELASDIILAAGSLVTEGKKLEGGYLWCGSPAKRLRKLSDEELAFLAYVPGHYVKLAEKYRQSRV</sequence>
<dbReference type="InterPro" id="IPR047324">
    <property type="entry name" value="LbH_gamma_CA-like"/>
</dbReference>
<evidence type="ECO:0000313" key="1">
    <source>
        <dbReference type="EMBL" id="TVT59821.1"/>
    </source>
</evidence>
<dbReference type="InterPro" id="IPR011004">
    <property type="entry name" value="Trimer_LpxA-like_sf"/>
</dbReference>
<dbReference type="STRING" id="1543721.AAY24_12565"/>
<dbReference type="InterPro" id="IPR050484">
    <property type="entry name" value="Transf_Hexapept/Carb_Anhydrase"/>
</dbReference>
<dbReference type="Proteomes" id="UP000317355">
    <property type="component" value="Unassembled WGS sequence"/>
</dbReference>
<reference evidence="1 2" key="1">
    <citation type="submission" date="2019-07" db="EMBL/GenBank/DDBJ databases">
        <title>The pathways for chlorine oxyanion respiration interact through the shared metabolite chlorate.</title>
        <authorList>
            <person name="Barnum T.P."/>
            <person name="Cheng Y."/>
            <person name="Hill K.A."/>
            <person name="Lucas L.N."/>
            <person name="Carlson H.K."/>
            <person name="Coates J.D."/>
        </authorList>
    </citation>
    <scope>NUCLEOTIDE SEQUENCE [LARGE SCALE GENOMIC DNA]</scope>
    <source>
        <strain evidence="1">BK-3</strain>
    </source>
</reference>
<accession>A0A558DFM1</accession>
<dbReference type="Gene3D" id="2.160.10.10">
    <property type="entry name" value="Hexapeptide repeat proteins"/>
    <property type="match status" value="1"/>
</dbReference>
<proteinExistence type="predicted"/>
<comment type="caution">
    <text evidence="1">The sequence shown here is derived from an EMBL/GenBank/DDBJ whole genome shotgun (WGS) entry which is preliminary data.</text>
</comment>
<dbReference type="SUPFAM" id="SSF51161">
    <property type="entry name" value="Trimeric LpxA-like enzymes"/>
    <property type="match status" value="1"/>
</dbReference>
<dbReference type="PANTHER" id="PTHR13061:SF56">
    <property type="entry name" value="PROTEIN YRDA"/>
    <property type="match status" value="1"/>
</dbReference>
<dbReference type="InterPro" id="IPR001451">
    <property type="entry name" value="Hexapep"/>
</dbReference>
<dbReference type="AlphaFoldDB" id="A0A558DFM1"/>
<dbReference type="Pfam" id="PF00132">
    <property type="entry name" value="Hexapep"/>
    <property type="match status" value="1"/>
</dbReference>
<evidence type="ECO:0000313" key="2">
    <source>
        <dbReference type="Proteomes" id="UP000317355"/>
    </source>
</evidence>
<protein>
    <submittedName>
        <fullName evidence="1">Gamma carbonic anhydrase family protein</fullName>
    </submittedName>
</protein>
<dbReference type="CDD" id="cd04645">
    <property type="entry name" value="LbH_gamma_CA_like"/>
    <property type="match status" value="1"/>
</dbReference>
<gene>
    <name evidence="1" type="ORF">FHK82_02240</name>
</gene>
<dbReference type="PANTHER" id="PTHR13061">
    <property type="entry name" value="DYNACTIN SUBUNIT P25"/>
    <property type="match status" value="1"/>
</dbReference>